<dbReference type="SUPFAM" id="SSF54171">
    <property type="entry name" value="DNA-binding domain"/>
    <property type="match status" value="2"/>
</dbReference>
<evidence type="ECO:0000313" key="9">
    <source>
        <dbReference type="EMBL" id="KAL2338646.1"/>
    </source>
</evidence>
<dbReference type="PRINTS" id="PR00367">
    <property type="entry name" value="ETHRSPELEMNT"/>
</dbReference>
<comment type="subcellular location">
    <subcellularLocation>
        <location evidence="1">Nucleus</location>
    </subcellularLocation>
</comment>
<dbReference type="FunFam" id="3.30.730.10:FF:000003">
    <property type="entry name" value="AP2-like ethylene-responsive transcription factor ANT"/>
    <property type="match status" value="1"/>
</dbReference>
<dbReference type="Pfam" id="PF00847">
    <property type="entry name" value="AP2"/>
    <property type="match status" value="1"/>
</dbReference>
<dbReference type="GO" id="GO:0005634">
    <property type="term" value="C:nucleus"/>
    <property type="evidence" value="ECO:0007669"/>
    <property type="project" value="UniProtKB-SubCell"/>
</dbReference>
<proteinExistence type="predicted"/>
<keyword evidence="6" id="KW-0539">Nucleus</keyword>
<evidence type="ECO:0000256" key="6">
    <source>
        <dbReference type="ARBA" id="ARBA00023242"/>
    </source>
</evidence>
<gene>
    <name evidence="9" type="ORF">Fmac_013092</name>
</gene>
<feature type="compositionally biased region" description="Low complexity" evidence="7">
    <location>
        <begin position="358"/>
        <end position="368"/>
    </location>
</feature>
<dbReference type="InterPro" id="IPR036955">
    <property type="entry name" value="AP2/ERF_dom_sf"/>
</dbReference>
<dbReference type="GO" id="GO:0003677">
    <property type="term" value="F:DNA binding"/>
    <property type="evidence" value="ECO:0007669"/>
    <property type="project" value="UniProtKB-KW"/>
</dbReference>
<keyword evidence="2" id="KW-0677">Repeat</keyword>
<dbReference type="SMART" id="SM00380">
    <property type="entry name" value="AP2"/>
    <property type="match status" value="2"/>
</dbReference>
<dbReference type="PROSITE" id="PS51032">
    <property type="entry name" value="AP2_ERF"/>
    <property type="match status" value="2"/>
</dbReference>
<reference evidence="9 10" key="1">
    <citation type="submission" date="2024-08" db="EMBL/GenBank/DDBJ databases">
        <title>Insights into the chromosomal genome structure of Flemingia macrophylla.</title>
        <authorList>
            <person name="Ding Y."/>
            <person name="Zhao Y."/>
            <person name="Bi W."/>
            <person name="Wu M."/>
            <person name="Zhao G."/>
            <person name="Gong Y."/>
            <person name="Li W."/>
            <person name="Zhang P."/>
        </authorList>
    </citation>
    <scope>NUCLEOTIDE SEQUENCE [LARGE SCALE GENOMIC DNA]</scope>
    <source>
        <strain evidence="9">DYQJB</strain>
        <tissue evidence="9">Leaf</tissue>
    </source>
</reference>
<evidence type="ECO:0000256" key="7">
    <source>
        <dbReference type="SAM" id="MobiDB-lite"/>
    </source>
</evidence>
<feature type="domain" description="AP2/ERF" evidence="8">
    <location>
        <begin position="145"/>
        <end position="208"/>
    </location>
</feature>
<dbReference type="AlphaFoldDB" id="A0ABD1MS59"/>
<evidence type="ECO:0000256" key="1">
    <source>
        <dbReference type="ARBA" id="ARBA00004123"/>
    </source>
</evidence>
<evidence type="ECO:0000256" key="4">
    <source>
        <dbReference type="ARBA" id="ARBA00023125"/>
    </source>
</evidence>
<dbReference type="InterPro" id="IPR016177">
    <property type="entry name" value="DNA-bd_dom_sf"/>
</dbReference>
<name>A0ABD1MS59_9FABA</name>
<feature type="domain" description="AP2/ERF" evidence="8">
    <location>
        <begin position="244"/>
        <end position="302"/>
    </location>
</feature>
<feature type="compositionally biased region" description="Basic and acidic residues" evidence="7">
    <location>
        <begin position="333"/>
        <end position="348"/>
    </location>
</feature>
<evidence type="ECO:0000313" key="10">
    <source>
        <dbReference type="Proteomes" id="UP001603857"/>
    </source>
</evidence>
<keyword evidence="5" id="KW-0804">Transcription</keyword>
<keyword evidence="3" id="KW-0805">Transcription regulation</keyword>
<dbReference type="Proteomes" id="UP001603857">
    <property type="component" value="Unassembled WGS sequence"/>
</dbReference>
<comment type="caution">
    <text evidence="9">The sequence shown here is derived from an EMBL/GenBank/DDBJ whole genome shotgun (WGS) entry which is preliminary data.</text>
</comment>
<dbReference type="Gene3D" id="3.30.730.10">
    <property type="entry name" value="AP2/ERF domain"/>
    <property type="match status" value="2"/>
</dbReference>
<keyword evidence="10" id="KW-1185">Reference proteome</keyword>
<organism evidence="9 10">
    <name type="scientific">Flemingia macrophylla</name>
    <dbReference type="NCBI Taxonomy" id="520843"/>
    <lineage>
        <taxon>Eukaryota</taxon>
        <taxon>Viridiplantae</taxon>
        <taxon>Streptophyta</taxon>
        <taxon>Embryophyta</taxon>
        <taxon>Tracheophyta</taxon>
        <taxon>Spermatophyta</taxon>
        <taxon>Magnoliopsida</taxon>
        <taxon>eudicotyledons</taxon>
        <taxon>Gunneridae</taxon>
        <taxon>Pentapetalae</taxon>
        <taxon>rosids</taxon>
        <taxon>fabids</taxon>
        <taxon>Fabales</taxon>
        <taxon>Fabaceae</taxon>
        <taxon>Papilionoideae</taxon>
        <taxon>50 kb inversion clade</taxon>
        <taxon>NPAAA clade</taxon>
        <taxon>indigoferoid/millettioid clade</taxon>
        <taxon>Phaseoleae</taxon>
        <taxon>Flemingia</taxon>
    </lineage>
</organism>
<dbReference type="PANTHER" id="PTHR32467">
    <property type="entry name" value="AP2-LIKE ETHYLENE-RESPONSIVE TRANSCRIPTION FACTOR"/>
    <property type="match status" value="1"/>
</dbReference>
<dbReference type="FunFam" id="3.30.730.10:FF:000002">
    <property type="entry name" value="AP2-like ethylene-responsive transcription factor"/>
    <property type="match status" value="1"/>
</dbReference>
<keyword evidence="4" id="KW-0238">DNA-binding</keyword>
<dbReference type="EMBL" id="JBGMDY010000004">
    <property type="protein sequence ID" value="KAL2338646.1"/>
    <property type="molecule type" value="Genomic_DNA"/>
</dbReference>
<protein>
    <recommendedName>
        <fullName evidence="8">AP2/ERF domain-containing protein</fullName>
    </recommendedName>
</protein>
<evidence type="ECO:0000259" key="8">
    <source>
        <dbReference type="PROSITE" id="PS51032"/>
    </source>
</evidence>
<dbReference type="CDD" id="cd00018">
    <property type="entry name" value="AP2"/>
    <property type="match status" value="2"/>
</dbReference>
<evidence type="ECO:0000256" key="3">
    <source>
        <dbReference type="ARBA" id="ARBA00023015"/>
    </source>
</evidence>
<dbReference type="InterPro" id="IPR001471">
    <property type="entry name" value="AP2/ERF_dom"/>
</dbReference>
<sequence>MDSSSSPPNTNTNTNSLVFSLSNHFSNPPSSPLSLFHSFTYPSLTLTGSTTVDASSEAAGATNLSIFSGGPKFEDFLGGSAATATCPPPQLPQFSTDTNTNLYDSELKTTIATCFPRGFAAETTAEPQKPSPKKTVDTFGQRTSIYRGVTRHRWTGRYEAHLWDNSCRREGQSRKGRQGGYDKEDKAARAYDLAALKYWGPTTTTNFPISNYEKELEEMKNMTRQEFVASLRRKSSGFSRGASIYRGVTRHHQHGRWQARIGRVAGNKDLYLGTFSTQEEAAEAYDIAAIKFRGLNAVTNFDMSRYDVKSIANSTLPIGGLSGRNKSSNDSASESKSHEGSRSDERDPSSASSVTFGSQSQQQQPSSSTLSFAIPIKQDPSDYWSILGYHNHNHPSHERNNTTGVVTATSFNNASNNNVTTPFHMEFSSAGSDNNGSFFSGGTFLHQQQSGGGSGSSGSSLSCSIPFATPIFSLNSNASYESSGGYGNWIGPSLHTFQSHAKASLFQTPIFGME</sequence>
<dbReference type="PANTHER" id="PTHR32467:SF99">
    <property type="entry name" value="AP2-LIKE ETHYLENE-RESPONSIVE TRANSCRIPTION FACTOR AIL5"/>
    <property type="match status" value="1"/>
</dbReference>
<feature type="region of interest" description="Disordered" evidence="7">
    <location>
        <begin position="317"/>
        <end position="369"/>
    </location>
</feature>
<evidence type="ECO:0000256" key="2">
    <source>
        <dbReference type="ARBA" id="ARBA00022737"/>
    </source>
</evidence>
<accession>A0ABD1MS59</accession>
<evidence type="ECO:0000256" key="5">
    <source>
        <dbReference type="ARBA" id="ARBA00023163"/>
    </source>
</evidence>